<evidence type="ECO:0000256" key="3">
    <source>
        <dbReference type="SAM" id="MobiDB-lite"/>
    </source>
</evidence>
<dbReference type="GO" id="GO:0016627">
    <property type="term" value="F:oxidoreductase activity, acting on the CH-CH group of donors"/>
    <property type="evidence" value="ECO:0007669"/>
    <property type="project" value="InterPro"/>
</dbReference>
<dbReference type="InterPro" id="IPR011049">
    <property type="entry name" value="Serralysin-like_metalloprot_C"/>
</dbReference>
<keyword evidence="2" id="KW-0964">Secreted</keyword>
<dbReference type="InterPro" id="IPR018511">
    <property type="entry name" value="Hemolysin-typ_Ca-bd_CS"/>
</dbReference>
<dbReference type="Pfam" id="PF17963">
    <property type="entry name" value="Big_9"/>
    <property type="match status" value="1"/>
</dbReference>
<accession>A0A7W6D7C4</accession>
<gene>
    <name evidence="4" type="ORF">GGQ64_001158</name>
</gene>
<dbReference type="Gene3D" id="2.150.10.10">
    <property type="entry name" value="Serralysin-like metalloprotease, C-terminal"/>
    <property type="match status" value="2"/>
</dbReference>
<comment type="subcellular location">
    <subcellularLocation>
        <location evidence="1">Secreted</location>
    </subcellularLocation>
</comment>
<evidence type="ECO:0000256" key="2">
    <source>
        <dbReference type="ARBA" id="ARBA00022525"/>
    </source>
</evidence>
<dbReference type="InterPro" id="IPR001343">
    <property type="entry name" value="Hemolysn_Ca-bd"/>
</dbReference>
<dbReference type="GO" id="GO:0005509">
    <property type="term" value="F:calcium ion binding"/>
    <property type="evidence" value="ECO:0007669"/>
    <property type="project" value="InterPro"/>
</dbReference>
<dbReference type="AlphaFoldDB" id="A0A7W6D7C4"/>
<comment type="caution">
    <text evidence="4">The sequence shown here is derived from an EMBL/GenBank/DDBJ whole genome shotgun (WGS) entry which is preliminary data.</text>
</comment>
<feature type="region of interest" description="Disordered" evidence="3">
    <location>
        <begin position="313"/>
        <end position="333"/>
    </location>
</feature>
<dbReference type="SUPFAM" id="SSF56645">
    <property type="entry name" value="Acyl-CoA dehydrogenase NM domain-like"/>
    <property type="match status" value="1"/>
</dbReference>
<dbReference type="EMBL" id="JACIEE010000002">
    <property type="protein sequence ID" value="MBB3975971.1"/>
    <property type="molecule type" value="Genomic_DNA"/>
</dbReference>
<dbReference type="PRINTS" id="PR00313">
    <property type="entry name" value="CABNDNGRPT"/>
</dbReference>
<dbReference type="GO" id="GO:0005576">
    <property type="term" value="C:extracellular region"/>
    <property type="evidence" value="ECO:0007669"/>
    <property type="project" value="UniProtKB-SubCell"/>
</dbReference>
<dbReference type="SUPFAM" id="SSF51120">
    <property type="entry name" value="beta-Roll"/>
    <property type="match status" value="1"/>
</dbReference>
<name>A0A7W6D7C4_9HYPH</name>
<protein>
    <submittedName>
        <fullName evidence="4">Ca2+-binding RTX toxin-like protein</fullName>
    </submittedName>
</protein>
<reference evidence="4 5" key="1">
    <citation type="submission" date="2020-08" db="EMBL/GenBank/DDBJ databases">
        <title>Genomic Encyclopedia of Type Strains, Phase IV (KMG-IV): sequencing the most valuable type-strain genomes for metagenomic binning, comparative biology and taxonomic classification.</title>
        <authorList>
            <person name="Goeker M."/>
        </authorList>
    </citation>
    <scope>NUCLEOTIDE SEQUENCE [LARGE SCALE GENOMIC DNA]</scope>
    <source>
        <strain evidence="4 5">DSM 100211</strain>
    </source>
</reference>
<dbReference type="InterPro" id="IPR009100">
    <property type="entry name" value="AcylCoA_DH/oxidase_NM_dom_sf"/>
</dbReference>
<dbReference type="InterPro" id="IPR050557">
    <property type="entry name" value="RTX_toxin/Mannuronan_C5-epim"/>
</dbReference>
<dbReference type="PANTHER" id="PTHR38340">
    <property type="entry name" value="S-LAYER PROTEIN"/>
    <property type="match status" value="1"/>
</dbReference>
<dbReference type="RefSeq" id="WP_183800357.1">
    <property type="nucleotide sequence ID" value="NZ_JACIEE010000002.1"/>
</dbReference>
<evidence type="ECO:0000313" key="5">
    <source>
        <dbReference type="Proteomes" id="UP000574761"/>
    </source>
</evidence>
<sequence>MPTLSNGSELDVWEDVNNESPDAILFRITGSDGDVLGPVGAVSDFPFGGIDIASIDVFDGFFTLTTFTNDGRTQMFTTVDTVVFDNEGNYIRTLSARAAYRSTEILSVTAESPDDITVAWQGATEYFGGENTQYGRHEIIVEDGVLQPDTFVNHAPITTDMSFTLSPGQSLDDVAFAATDADYDLLSFVVVDGPDHGTLSQETRFEEGHYPFPQGHYFDSLHYHHFLSGNLFDYAAEAGFTGTDTFTIYATDGQASSSLATITITVVPPAEPITLTGAKDVVSYEAYDHAVLVAALAGNDRIRGSAFDDTLEGGAGQDRLRGGAGNDTLDGGKGEDFVSGGKGDDVLDGGTGRDVLVGGKGSDAFVFDTRPGRGNVDWITDFSSGSDEIRLDSAVFTGIATGALDPEAFVKGRAALDADDRIIYHKSSGRLMFDADGTGDADAVTFAMLTPRTSVAADDFSFV</sequence>
<dbReference type="PANTHER" id="PTHR38340:SF1">
    <property type="entry name" value="S-LAYER PROTEIN"/>
    <property type="match status" value="1"/>
</dbReference>
<evidence type="ECO:0000256" key="1">
    <source>
        <dbReference type="ARBA" id="ARBA00004613"/>
    </source>
</evidence>
<dbReference type="PROSITE" id="PS00330">
    <property type="entry name" value="HEMOLYSIN_CALCIUM"/>
    <property type="match status" value="1"/>
</dbReference>
<dbReference type="Pfam" id="PF00353">
    <property type="entry name" value="HemolysinCabind"/>
    <property type="match status" value="2"/>
</dbReference>
<proteinExistence type="predicted"/>
<organism evidence="4 5">
    <name type="scientific">Mycoplana azooxidifex</name>
    <dbReference type="NCBI Taxonomy" id="1636188"/>
    <lineage>
        <taxon>Bacteria</taxon>
        <taxon>Pseudomonadati</taxon>
        <taxon>Pseudomonadota</taxon>
        <taxon>Alphaproteobacteria</taxon>
        <taxon>Hyphomicrobiales</taxon>
        <taxon>Rhizobiaceae</taxon>
        <taxon>Mycoplana</taxon>
    </lineage>
</organism>
<dbReference type="Proteomes" id="UP000574761">
    <property type="component" value="Unassembled WGS sequence"/>
</dbReference>
<evidence type="ECO:0000313" key="4">
    <source>
        <dbReference type="EMBL" id="MBB3975971.1"/>
    </source>
</evidence>
<keyword evidence="5" id="KW-1185">Reference proteome</keyword>